<dbReference type="AlphaFoldDB" id="A0A8C6TVM8"/>
<dbReference type="InterPro" id="IPR018247">
    <property type="entry name" value="EF_Hand_1_Ca_BS"/>
</dbReference>
<reference evidence="4" key="1">
    <citation type="submission" date="2025-08" db="UniProtKB">
        <authorList>
            <consortium name="Ensembl"/>
        </authorList>
    </citation>
    <scope>IDENTIFICATION</scope>
</reference>
<dbReference type="GO" id="GO:0005615">
    <property type="term" value="C:extracellular space"/>
    <property type="evidence" value="ECO:0007669"/>
    <property type="project" value="TreeGrafter"/>
</dbReference>
<sequence length="91" mass="9849">MEDSIKTIVMTFIKASKGKDNLDSSSFKKLVKKQLGGIMEDAGSSSAVKEMQEGLDENSDGKVSFSEYFNLLGYLAKSMSQKESGETQAAP</sequence>
<evidence type="ECO:0000313" key="4">
    <source>
        <dbReference type="Ensembl" id="ENSNMLP00000025849.1"/>
    </source>
</evidence>
<organism evidence="4 5">
    <name type="scientific">Neogobius melanostomus</name>
    <name type="common">round goby</name>
    <dbReference type="NCBI Taxonomy" id="47308"/>
    <lineage>
        <taxon>Eukaryota</taxon>
        <taxon>Metazoa</taxon>
        <taxon>Chordata</taxon>
        <taxon>Craniata</taxon>
        <taxon>Vertebrata</taxon>
        <taxon>Euteleostomi</taxon>
        <taxon>Actinopterygii</taxon>
        <taxon>Neopterygii</taxon>
        <taxon>Teleostei</taxon>
        <taxon>Neoteleostei</taxon>
        <taxon>Acanthomorphata</taxon>
        <taxon>Gobiaria</taxon>
        <taxon>Gobiiformes</taxon>
        <taxon>Gobioidei</taxon>
        <taxon>Gobiidae</taxon>
        <taxon>Benthophilinae</taxon>
        <taxon>Neogobiini</taxon>
        <taxon>Neogobius</taxon>
    </lineage>
</organism>
<protein>
    <recommendedName>
        <fullName evidence="3">S100/CaBP-9k-type calcium binding subdomain domain-containing protein</fullName>
    </recommendedName>
</protein>
<dbReference type="Gene3D" id="1.10.238.10">
    <property type="entry name" value="EF-hand"/>
    <property type="match status" value="1"/>
</dbReference>
<proteinExistence type="predicted"/>
<keyword evidence="1" id="KW-0479">Metal-binding</keyword>
<dbReference type="GO" id="GO:0005509">
    <property type="term" value="F:calcium ion binding"/>
    <property type="evidence" value="ECO:0007669"/>
    <property type="project" value="TreeGrafter"/>
</dbReference>
<evidence type="ECO:0000256" key="2">
    <source>
        <dbReference type="ARBA" id="ARBA00022837"/>
    </source>
</evidence>
<dbReference type="SUPFAM" id="SSF47473">
    <property type="entry name" value="EF-hand"/>
    <property type="match status" value="1"/>
</dbReference>
<evidence type="ECO:0000313" key="5">
    <source>
        <dbReference type="Proteomes" id="UP000694523"/>
    </source>
</evidence>
<dbReference type="PANTHER" id="PTHR11639">
    <property type="entry name" value="S100 CALCIUM-BINDING PROTEIN"/>
    <property type="match status" value="1"/>
</dbReference>
<dbReference type="CDD" id="cd00213">
    <property type="entry name" value="S-100"/>
    <property type="match status" value="1"/>
</dbReference>
<keyword evidence="5" id="KW-1185">Reference proteome</keyword>
<dbReference type="InterPro" id="IPR011992">
    <property type="entry name" value="EF-hand-dom_pair"/>
</dbReference>
<name>A0A8C6TVM8_9GOBI</name>
<accession>A0A8C6TVM8</accession>
<dbReference type="Ensembl" id="ENSNMLT00000028888.1">
    <property type="protein sequence ID" value="ENSNMLP00000025849.1"/>
    <property type="gene ID" value="ENSNMLG00000016484.1"/>
</dbReference>
<dbReference type="InterPro" id="IPR034325">
    <property type="entry name" value="S-100_dom"/>
</dbReference>
<keyword evidence="2" id="KW-0106">Calcium</keyword>
<dbReference type="PROSITE" id="PS00018">
    <property type="entry name" value="EF_HAND_1"/>
    <property type="match status" value="1"/>
</dbReference>
<dbReference type="GO" id="GO:0048306">
    <property type="term" value="F:calcium-dependent protein binding"/>
    <property type="evidence" value="ECO:0007669"/>
    <property type="project" value="TreeGrafter"/>
</dbReference>
<feature type="domain" description="S100/CaBP-9k-type calcium binding subdomain" evidence="3">
    <location>
        <begin position="1"/>
        <end position="40"/>
    </location>
</feature>
<dbReference type="Proteomes" id="UP000694523">
    <property type="component" value="Unplaced"/>
</dbReference>
<dbReference type="GO" id="GO:0048471">
    <property type="term" value="C:perinuclear region of cytoplasm"/>
    <property type="evidence" value="ECO:0007669"/>
    <property type="project" value="TreeGrafter"/>
</dbReference>
<reference evidence="4" key="2">
    <citation type="submission" date="2025-09" db="UniProtKB">
        <authorList>
            <consortium name="Ensembl"/>
        </authorList>
    </citation>
    <scope>IDENTIFICATION</scope>
</reference>
<dbReference type="SMART" id="SM01394">
    <property type="entry name" value="S_100"/>
    <property type="match status" value="1"/>
</dbReference>
<evidence type="ECO:0000259" key="3">
    <source>
        <dbReference type="SMART" id="SM01394"/>
    </source>
</evidence>
<dbReference type="PANTHER" id="PTHR11639:SF115">
    <property type="entry name" value="S100 CALCIUM-BINDING PROTEIN U-RELATED"/>
    <property type="match status" value="1"/>
</dbReference>
<dbReference type="GO" id="GO:0046914">
    <property type="term" value="F:transition metal ion binding"/>
    <property type="evidence" value="ECO:0007669"/>
    <property type="project" value="InterPro"/>
</dbReference>
<dbReference type="InterPro" id="IPR013787">
    <property type="entry name" value="S100_Ca-bd_sub"/>
</dbReference>
<evidence type="ECO:0000256" key="1">
    <source>
        <dbReference type="ARBA" id="ARBA00022723"/>
    </source>
</evidence>